<feature type="domain" description="XdhC- CoxI" evidence="1">
    <location>
        <begin position="12"/>
        <end position="72"/>
    </location>
</feature>
<evidence type="ECO:0000313" key="4">
    <source>
        <dbReference type="Proteomes" id="UP000622687"/>
    </source>
</evidence>
<reference evidence="3" key="1">
    <citation type="submission" date="2020-12" db="EMBL/GenBank/DDBJ databases">
        <title>Clostridium thailandense sp. nov., a novel acetogenic bacterium isolated from peat land soil in Thailand.</title>
        <authorList>
            <person name="Chaikitkaew S."/>
            <person name="Birkeland N.K."/>
        </authorList>
    </citation>
    <scope>NUCLEOTIDE SEQUENCE</scope>
    <source>
        <strain evidence="3">DSM 17425</strain>
    </source>
</reference>
<accession>A0A934M618</accession>
<keyword evidence="4" id="KW-1185">Reference proteome</keyword>
<organism evidence="3 4">
    <name type="scientific">Clostridium aciditolerans</name>
    <dbReference type="NCBI Taxonomy" id="339861"/>
    <lineage>
        <taxon>Bacteria</taxon>
        <taxon>Bacillati</taxon>
        <taxon>Bacillota</taxon>
        <taxon>Clostridia</taxon>
        <taxon>Eubacteriales</taxon>
        <taxon>Clostridiaceae</taxon>
        <taxon>Clostridium</taxon>
    </lineage>
</organism>
<name>A0A934M618_9CLOT</name>
<evidence type="ECO:0000259" key="2">
    <source>
        <dbReference type="Pfam" id="PF13478"/>
    </source>
</evidence>
<evidence type="ECO:0000259" key="1">
    <source>
        <dbReference type="Pfam" id="PF02625"/>
    </source>
</evidence>
<feature type="domain" description="XdhC Rossmann" evidence="2">
    <location>
        <begin position="198"/>
        <end position="340"/>
    </location>
</feature>
<dbReference type="InterPro" id="IPR052698">
    <property type="entry name" value="MoCofactor_Util/Proc"/>
</dbReference>
<dbReference type="Gene3D" id="3.40.50.720">
    <property type="entry name" value="NAD(P)-binding Rossmann-like Domain"/>
    <property type="match status" value="1"/>
</dbReference>
<proteinExistence type="predicted"/>
<dbReference type="InterPro" id="IPR027051">
    <property type="entry name" value="XdhC_Rossmann_dom"/>
</dbReference>
<dbReference type="RefSeq" id="WP_211142109.1">
    <property type="nucleotide sequence ID" value="NZ_JAEEGB010000007.1"/>
</dbReference>
<dbReference type="InterPro" id="IPR003777">
    <property type="entry name" value="XdhC_CoxI"/>
</dbReference>
<dbReference type="Pfam" id="PF02625">
    <property type="entry name" value="XdhC_CoxI"/>
    <property type="match status" value="1"/>
</dbReference>
<dbReference type="InterPro" id="IPR036291">
    <property type="entry name" value="NAD(P)-bd_dom_sf"/>
</dbReference>
<protein>
    <submittedName>
        <fullName evidence="3">XdhC family protein</fullName>
    </submittedName>
</protein>
<comment type="caution">
    <text evidence="3">The sequence shown here is derived from an EMBL/GenBank/DDBJ whole genome shotgun (WGS) entry which is preliminary data.</text>
</comment>
<dbReference type="PANTHER" id="PTHR30388:SF6">
    <property type="entry name" value="XANTHINE DEHYDROGENASE SUBUNIT A-RELATED"/>
    <property type="match status" value="1"/>
</dbReference>
<sequence>MFQIYDIASELIDKRESFVLATILHKNGSAPRRRGSKMIIKNDFSIIGTIGGGLFEALTVKLSKEVFGNKRTIIKNLDLSTEGGGSLEIVCGGELKVLMEYVDAENNNIAEIYKQSSNLRKQGINYSIVTKIESKDEILHNNCKWICTETDFYGEESDIVQPVFQKIRENFKEVTMQVFMANNEKYLVEPVLNCETIYLFGAGHVSQKLAEIMKMLDFKVVVLDDRREFANKERFKTADKIIILSAFDDILKHIEINDQSYVVIITRGHAYDKDILAQALETDAKYIGMIGSKTKRSFIYSQLKDEGYTQKELDRVFCPIGLEISAQTPEEIAISIAAELIKIRRCSK</sequence>
<dbReference type="SUPFAM" id="SSF51735">
    <property type="entry name" value="NAD(P)-binding Rossmann-fold domains"/>
    <property type="match status" value="1"/>
</dbReference>
<dbReference type="Proteomes" id="UP000622687">
    <property type="component" value="Unassembled WGS sequence"/>
</dbReference>
<dbReference type="Pfam" id="PF13478">
    <property type="entry name" value="XdhC_C"/>
    <property type="match status" value="1"/>
</dbReference>
<dbReference type="AlphaFoldDB" id="A0A934M618"/>
<gene>
    <name evidence="3" type="ORF">I6U51_07785</name>
</gene>
<dbReference type="EMBL" id="JAEEGB010000007">
    <property type="protein sequence ID" value="MBI6872611.1"/>
    <property type="molecule type" value="Genomic_DNA"/>
</dbReference>
<dbReference type="PANTHER" id="PTHR30388">
    <property type="entry name" value="ALDEHYDE OXIDOREDUCTASE MOLYBDENUM COFACTOR ASSEMBLY PROTEIN"/>
    <property type="match status" value="1"/>
</dbReference>
<evidence type="ECO:0000313" key="3">
    <source>
        <dbReference type="EMBL" id="MBI6872611.1"/>
    </source>
</evidence>
<dbReference type="NCBIfam" id="NF045664">
    <property type="entry name" value="XdhC_rel_AOR"/>
    <property type="match status" value="1"/>
</dbReference>